<dbReference type="GO" id="GO:0004719">
    <property type="term" value="F:protein-L-isoaspartate (D-aspartate) O-methyltransferase activity"/>
    <property type="evidence" value="ECO:0007669"/>
    <property type="project" value="UniProtKB-UniRule"/>
</dbReference>
<dbReference type="SUPFAM" id="SSF53335">
    <property type="entry name" value="S-adenosyl-L-methionine-dependent methyltransferases"/>
    <property type="match status" value="1"/>
</dbReference>
<reference evidence="8 9" key="1">
    <citation type="submission" date="2019-11" db="EMBL/GenBank/DDBJ databases">
        <authorList>
            <person name="Holert J."/>
        </authorList>
    </citation>
    <scope>NUCLEOTIDE SEQUENCE [LARGE SCALE GENOMIC DNA]</scope>
    <source>
        <strain evidence="8">SB11_3</strain>
    </source>
</reference>
<dbReference type="NCBIfam" id="TIGR00080">
    <property type="entry name" value="pimt"/>
    <property type="match status" value="1"/>
</dbReference>
<comment type="subcellular location">
    <subcellularLocation>
        <location evidence="1 7">Cytoplasm</location>
    </subcellularLocation>
</comment>
<dbReference type="PANTHER" id="PTHR11579">
    <property type="entry name" value="PROTEIN-L-ISOASPARTATE O-METHYLTRANSFERASE"/>
    <property type="match status" value="1"/>
</dbReference>
<dbReference type="GO" id="GO:0032259">
    <property type="term" value="P:methylation"/>
    <property type="evidence" value="ECO:0007669"/>
    <property type="project" value="UniProtKB-KW"/>
</dbReference>
<dbReference type="HAMAP" id="MF_00090">
    <property type="entry name" value="PIMT"/>
    <property type="match status" value="1"/>
</dbReference>
<keyword evidence="3 7" id="KW-0963">Cytoplasm</keyword>
<dbReference type="Proteomes" id="UP000441399">
    <property type="component" value="Unassembled WGS sequence"/>
</dbReference>
<evidence type="ECO:0000256" key="7">
    <source>
        <dbReference type="HAMAP-Rule" id="MF_00090"/>
    </source>
</evidence>
<evidence type="ECO:0000256" key="6">
    <source>
        <dbReference type="ARBA" id="ARBA00022691"/>
    </source>
</evidence>
<dbReference type="PANTHER" id="PTHR11579:SF0">
    <property type="entry name" value="PROTEIN-L-ISOASPARTATE(D-ASPARTATE) O-METHYLTRANSFERASE"/>
    <property type="match status" value="1"/>
</dbReference>
<evidence type="ECO:0000256" key="3">
    <source>
        <dbReference type="ARBA" id="ARBA00022490"/>
    </source>
</evidence>
<dbReference type="AlphaFoldDB" id="A0A5S9P6Z4"/>
<dbReference type="CDD" id="cd02440">
    <property type="entry name" value="AdoMet_MTases"/>
    <property type="match status" value="1"/>
</dbReference>
<dbReference type="GO" id="GO:0030091">
    <property type="term" value="P:protein repair"/>
    <property type="evidence" value="ECO:0007669"/>
    <property type="project" value="UniProtKB-UniRule"/>
</dbReference>
<accession>A0A5S9P6Z4</accession>
<evidence type="ECO:0000313" key="8">
    <source>
        <dbReference type="EMBL" id="CAA0099305.1"/>
    </source>
</evidence>
<evidence type="ECO:0000256" key="1">
    <source>
        <dbReference type="ARBA" id="ARBA00004496"/>
    </source>
</evidence>
<comment type="similarity">
    <text evidence="2 7">Belongs to the methyltransferase superfamily. L-isoaspartyl/D-aspartyl protein methyltransferase family.</text>
</comment>
<proteinExistence type="inferred from homology"/>
<dbReference type="Gene3D" id="3.40.50.150">
    <property type="entry name" value="Vaccinia Virus protein VP39"/>
    <property type="match status" value="1"/>
</dbReference>
<feature type="active site" evidence="7">
    <location>
        <position position="70"/>
    </location>
</feature>
<dbReference type="Pfam" id="PF01135">
    <property type="entry name" value="PCMT"/>
    <property type="match status" value="1"/>
</dbReference>
<protein>
    <recommendedName>
        <fullName evidence="7">Protein-L-isoaspartate O-methyltransferase</fullName>
        <ecNumber evidence="7">2.1.1.77</ecNumber>
    </recommendedName>
    <alternativeName>
        <fullName evidence="7">L-isoaspartyl protein carboxyl methyltransferase</fullName>
    </alternativeName>
    <alternativeName>
        <fullName evidence="7">Protein L-isoaspartyl methyltransferase</fullName>
    </alternativeName>
    <alternativeName>
        <fullName evidence="7">Protein-beta-aspartate methyltransferase</fullName>
        <shortName evidence="7">PIMT</shortName>
    </alternativeName>
</protein>
<name>A0A5S9P6Z4_9GAMM</name>
<keyword evidence="5 7" id="KW-0808">Transferase</keyword>
<dbReference type="InterPro" id="IPR029063">
    <property type="entry name" value="SAM-dependent_MTases_sf"/>
</dbReference>
<keyword evidence="6 7" id="KW-0949">S-adenosyl-L-methionine</keyword>
<gene>
    <name evidence="7 8" type="primary">pcm</name>
    <name evidence="8" type="ORF">OPDIPICF_04265</name>
</gene>
<comment type="catalytic activity">
    <reaction evidence="7">
        <text>[protein]-L-isoaspartate + S-adenosyl-L-methionine = [protein]-L-isoaspartate alpha-methyl ester + S-adenosyl-L-homocysteine</text>
        <dbReference type="Rhea" id="RHEA:12705"/>
        <dbReference type="Rhea" id="RHEA-COMP:12143"/>
        <dbReference type="Rhea" id="RHEA-COMP:12144"/>
        <dbReference type="ChEBI" id="CHEBI:57856"/>
        <dbReference type="ChEBI" id="CHEBI:59789"/>
        <dbReference type="ChEBI" id="CHEBI:90596"/>
        <dbReference type="ChEBI" id="CHEBI:90598"/>
        <dbReference type="EC" id="2.1.1.77"/>
    </reaction>
</comment>
<keyword evidence="9" id="KW-1185">Reference proteome</keyword>
<dbReference type="NCBIfam" id="NF001453">
    <property type="entry name" value="PRK00312.1"/>
    <property type="match status" value="1"/>
</dbReference>
<dbReference type="GO" id="GO:0005737">
    <property type="term" value="C:cytoplasm"/>
    <property type="evidence" value="ECO:0007669"/>
    <property type="project" value="UniProtKB-SubCell"/>
</dbReference>
<keyword evidence="4 7" id="KW-0489">Methyltransferase</keyword>
<comment type="function">
    <text evidence="7">Catalyzes the methyl esterification of L-isoaspartyl residues in peptides and proteins that result from spontaneous decomposition of normal L-aspartyl and L-asparaginyl residues. It plays a role in the repair and/or degradation of damaged proteins.</text>
</comment>
<dbReference type="PROSITE" id="PS01279">
    <property type="entry name" value="PCMT"/>
    <property type="match status" value="1"/>
</dbReference>
<dbReference type="EC" id="2.1.1.77" evidence="7"/>
<evidence type="ECO:0000313" key="9">
    <source>
        <dbReference type="Proteomes" id="UP000441399"/>
    </source>
</evidence>
<dbReference type="EMBL" id="CACSIO010000005">
    <property type="protein sequence ID" value="CAA0099305.1"/>
    <property type="molecule type" value="Genomic_DNA"/>
</dbReference>
<evidence type="ECO:0000256" key="2">
    <source>
        <dbReference type="ARBA" id="ARBA00005369"/>
    </source>
</evidence>
<sequence length="221" mass="24454">MKKLDLSGIGMTSLRTRNRLIDRLKSQGIKNLDVLEAMLATPRHIFVDEALSHRAYEDTALPIGHNQTISQPYVVARMTELLQEGGKLGKVLEVGTGSGYQMAVLAQLVDTLYSVERIRPLLDKARQRARLLKIDNVRFLHADGSLGWDQYGPFDGILSAAAPSRVPENLLEQLALGGRLVMPVGDSRRQELVVVDRTQDGFEERTIEPVKFVPLVSGATV</sequence>
<dbReference type="FunFam" id="3.40.50.150:FF:000010">
    <property type="entry name" value="Protein-L-isoaspartate O-methyltransferase"/>
    <property type="match status" value="1"/>
</dbReference>
<evidence type="ECO:0000256" key="5">
    <source>
        <dbReference type="ARBA" id="ARBA00022679"/>
    </source>
</evidence>
<organism evidence="8 9">
    <name type="scientific">BD1-7 clade bacterium</name>
    <dbReference type="NCBI Taxonomy" id="2029982"/>
    <lineage>
        <taxon>Bacteria</taxon>
        <taxon>Pseudomonadati</taxon>
        <taxon>Pseudomonadota</taxon>
        <taxon>Gammaproteobacteria</taxon>
        <taxon>Cellvibrionales</taxon>
        <taxon>Spongiibacteraceae</taxon>
        <taxon>BD1-7 clade</taxon>
    </lineage>
</organism>
<dbReference type="InterPro" id="IPR000682">
    <property type="entry name" value="PCMT"/>
</dbReference>
<evidence type="ECO:0000256" key="4">
    <source>
        <dbReference type="ARBA" id="ARBA00022603"/>
    </source>
</evidence>